<dbReference type="EMBL" id="PGTZ01000011">
    <property type="protein sequence ID" value="PJI85558.1"/>
    <property type="molecule type" value="Genomic_DNA"/>
</dbReference>
<evidence type="ECO:0000259" key="1">
    <source>
        <dbReference type="Pfam" id="PF13280"/>
    </source>
</evidence>
<dbReference type="OrthoDB" id="3268930at2"/>
<dbReference type="Pfam" id="PF25583">
    <property type="entry name" value="WCX"/>
    <property type="match status" value="1"/>
</dbReference>
<feature type="domain" description="PafC HTH" evidence="2">
    <location>
        <begin position="7"/>
        <end position="126"/>
    </location>
</feature>
<proteinExistence type="predicted"/>
<dbReference type="PANTHER" id="PTHR34580">
    <property type="match status" value="1"/>
</dbReference>
<dbReference type="RefSeq" id="WP_100350858.1">
    <property type="nucleotide sequence ID" value="NZ_PGTZ01000011.1"/>
</dbReference>
<dbReference type="InterPro" id="IPR057727">
    <property type="entry name" value="WCX_dom"/>
</dbReference>
<accession>A0A2M8W3R0</accession>
<dbReference type="Proteomes" id="UP000231586">
    <property type="component" value="Unassembled WGS sequence"/>
</dbReference>
<dbReference type="InterPro" id="IPR028349">
    <property type="entry name" value="PafC-like"/>
</dbReference>
<feature type="domain" description="WCX" evidence="3">
    <location>
        <begin position="240"/>
        <end position="312"/>
    </location>
</feature>
<dbReference type="PROSITE" id="PS52050">
    <property type="entry name" value="WYL"/>
    <property type="match status" value="1"/>
</dbReference>
<keyword evidence="5" id="KW-1185">Reference proteome</keyword>
<dbReference type="GO" id="GO:0000502">
    <property type="term" value="C:proteasome complex"/>
    <property type="evidence" value="ECO:0007669"/>
    <property type="project" value="UniProtKB-KW"/>
</dbReference>
<feature type="domain" description="WYL" evidence="1">
    <location>
        <begin position="147"/>
        <end position="215"/>
    </location>
</feature>
<dbReference type="InterPro" id="IPR051534">
    <property type="entry name" value="CBASS_pafABC_assoc_protein"/>
</dbReference>
<dbReference type="InterPro" id="IPR043839">
    <property type="entry name" value="PafC_HTH"/>
</dbReference>
<organism evidence="4 5">
    <name type="scientific">Luteimicrobium subarcticum</name>
    <dbReference type="NCBI Taxonomy" id="620910"/>
    <lineage>
        <taxon>Bacteria</taxon>
        <taxon>Bacillati</taxon>
        <taxon>Actinomycetota</taxon>
        <taxon>Actinomycetes</taxon>
        <taxon>Micrococcales</taxon>
        <taxon>Luteimicrobium</taxon>
    </lineage>
</organism>
<dbReference type="AlphaFoldDB" id="A0A2M8W3R0"/>
<comment type="caution">
    <text evidence="4">The sequence shown here is derived from an EMBL/GenBank/DDBJ whole genome shotgun (WGS) entry which is preliminary data.</text>
</comment>
<dbReference type="InterPro" id="IPR026881">
    <property type="entry name" value="WYL_dom"/>
</dbReference>
<gene>
    <name evidence="4" type="ORF">CLV34_2740</name>
</gene>
<dbReference type="PANTHER" id="PTHR34580:SF1">
    <property type="entry name" value="PROTEIN PAFC"/>
    <property type="match status" value="1"/>
</dbReference>
<keyword evidence="4" id="KW-0647">Proteasome</keyword>
<evidence type="ECO:0000259" key="3">
    <source>
        <dbReference type="Pfam" id="PF25583"/>
    </source>
</evidence>
<evidence type="ECO:0000313" key="5">
    <source>
        <dbReference type="Proteomes" id="UP000231586"/>
    </source>
</evidence>
<reference evidence="4 5" key="1">
    <citation type="submission" date="2017-11" db="EMBL/GenBank/DDBJ databases">
        <title>Genomic Encyclopedia of Archaeal and Bacterial Type Strains, Phase II (KMG-II): From Individual Species to Whole Genera.</title>
        <authorList>
            <person name="Goeker M."/>
        </authorList>
    </citation>
    <scope>NUCLEOTIDE SEQUENCE [LARGE SCALE GENOMIC DNA]</scope>
    <source>
        <strain evidence="4 5">DSM 22413</strain>
    </source>
</reference>
<sequence>MAERADERLVRLLGIVAFLDAAGAVTVDDLATRFGVTPQQVLEDVDALWVSGTPGYWPDDLIDFDAASLERGVVRLTEARGMTRPLRLGTREAVALLAALRAMRATVAVSGDVSARALDAVLAKLTDATGEAAAAVDVELTLDGAPQVLATVRDALARGRRLRIRYVTASDVATQREVDPLRLVTQDEHTYLLAWCYRAQDQRTFRLDRVLEAEVVDVPVATHRAVRDVVDFVPDPSGELVRLVLDAPARRVAEEVPVDSVRNLDDGTFEVVLRVADTVWLRHLLLQVAGHVRHVEPAWAAVDAAESARAALAAYARLTPDADPASGGAGA</sequence>
<name>A0A2M8W3R0_9MICO</name>
<dbReference type="PIRSF" id="PIRSF016838">
    <property type="entry name" value="PafC"/>
    <property type="match status" value="1"/>
</dbReference>
<dbReference type="Pfam" id="PF19187">
    <property type="entry name" value="HTH_PafC"/>
    <property type="match status" value="1"/>
</dbReference>
<evidence type="ECO:0000259" key="2">
    <source>
        <dbReference type="Pfam" id="PF19187"/>
    </source>
</evidence>
<dbReference type="Pfam" id="PF13280">
    <property type="entry name" value="WYL"/>
    <property type="match status" value="1"/>
</dbReference>
<evidence type="ECO:0000313" key="4">
    <source>
        <dbReference type="EMBL" id="PJI85558.1"/>
    </source>
</evidence>
<protein>
    <submittedName>
        <fullName evidence="4">Proteasome accessory factor C</fullName>
    </submittedName>
</protein>